<feature type="active site" description="Proton donor/acceptor" evidence="5">
    <location>
        <position position="85"/>
    </location>
</feature>
<dbReference type="InterPro" id="IPR033134">
    <property type="entry name" value="Asp/Glu_racemase_AS_2"/>
</dbReference>
<reference evidence="8" key="1">
    <citation type="journal article" date="2019" name="Int. J. Syst. Evol. Microbiol.">
        <title>The Global Catalogue of Microorganisms (GCM) 10K type strain sequencing project: providing services to taxonomists for standard genome sequencing and annotation.</title>
        <authorList>
            <consortium name="The Broad Institute Genomics Platform"/>
            <consortium name="The Broad Institute Genome Sequencing Center for Infectious Disease"/>
            <person name="Wu L."/>
            <person name="Ma J."/>
        </authorList>
    </citation>
    <scope>NUCLEOTIDE SEQUENCE [LARGE SCALE GENOMIC DNA]</scope>
    <source>
        <strain evidence="8">CGMCC 4.7192</strain>
    </source>
</reference>
<keyword evidence="2 5" id="KW-0573">Peptidoglycan synthesis</keyword>
<dbReference type="PANTHER" id="PTHR21198">
    <property type="entry name" value="GLUTAMATE RACEMASE"/>
    <property type="match status" value="1"/>
</dbReference>
<evidence type="ECO:0000256" key="1">
    <source>
        <dbReference type="ARBA" id="ARBA00022960"/>
    </source>
</evidence>
<evidence type="ECO:0000313" key="7">
    <source>
        <dbReference type="EMBL" id="MFD2206116.1"/>
    </source>
</evidence>
<feature type="binding site" evidence="5">
    <location>
        <begin position="216"/>
        <end position="217"/>
    </location>
    <ligand>
        <name>substrate</name>
    </ligand>
</feature>
<keyword evidence="3 5" id="KW-0413">Isomerase</keyword>
<comment type="function">
    <text evidence="5">Provides the (R)-glutamate required for cell wall biosynthesis.</text>
</comment>
<dbReference type="HAMAP" id="MF_00258">
    <property type="entry name" value="Glu_racemase"/>
    <property type="match status" value="1"/>
</dbReference>
<dbReference type="EMBL" id="JBHUII010000004">
    <property type="protein sequence ID" value="MFD2206116.1"/>
    <property type="molecule type" value="Genomic_DNA"/>
</dbReference>
<evidence type="ECO:0000256" key="2">
    <source>
        <dbReference type="ARBA" id="ARBA00022984"/>
    </source>
</evidence>
<comment type="caution">
    <text evidence="7">The sequence shown here is derived from an EMBL/GenBank/DDBJ whole genome shotgun (WGS) entry which is preliminary data.</text>
</comment>
<evidence type="ECO:0000313" key="8">
    <source>
        <dbReference type="Proteomes" id="UP001597294"/>
    </source>
</evidence>
<dbReference type="InterPro" id="IPR001920">
    <property type="entry name" value="Asp/Glu_race"/>
</dbReference>
<dbReference type="NCBIfam" id="TIGR00067">
    <property type="entry name" value="glut_race"/>
    <property type="match status" value="1"/>
</dbReference>
<evidence type="ECO:0000256" key="4">
    <source>
        <dbReference type="ARBA" id="ARBA00023316"/>
    </source>
</evidence>
<keyword evidence="4 5" id="KW-0961">Cell wall biogenesis/degradation</keyword>
<dbReference type="Proteomes" id="UP001597294">
    <property type="component" value="Unassembled WGS sequence"/>
</dbReference>
<proteinExistence type="inferred from homology"/>
<dbReference type="Gene3D" id="3.40.50.1860">
    <property type="match status" value="2"/>
</dbReference>
<dbReference type="SUPFAM" id="SSF53681">
    <property type="entry name" value="Aspartate/glutamate racemase"/>
    <property type="match status" value="2"/>
</dbReference>
<dbReference type="PANTHER" id="PTHR21198:SF2">
    <property type="entry name" value="GLUTAMATE RACEMASE"/>
    <property type="match status" value="1"/>
</dbReference>
<protein>
    <recommendedName>
        <fullName evidence="5 6">Glutamate racemase</fullName>
        <ecNumber evidence="5 6">5.1.1.3</ecNumber>
    </recommendedName>
</protein>
<comment type="pathway">
    <text evidence="5">Cell wall biogenesis; peptidoglycan biosynthesis.</text>
</comment>
<organism evidence="7 8">
    <name type="scientific">Kiloniella antarctica</name>
    <dbReference type="NCBI Taxonomy" id="1550907"/>
    <lineage>
        <taxon>Bacteria</taxon>
        <taxon>Pseudomonadati</taxon>
        <taxon>Pseudomonadota</taxon>
        <taxon>Alphaproteobacteria</taxon>
        <taxon>Rhodospirillales</taxon>
        <taxon>Kiloniellaceae</taxon>
        <taxon>Kiloniella</taxon>
    </lineage>
</organism>
<dbReference type="RefSeq" id="WP_380251379.1">
    <property type="nucleotide sequence ID" value="NZ_JBHUII010000004.1"/>
</dbReference>
<evidence type="ECO:0000256" key="3">
    <source>
        <dbReference type="ARBA" id="ARBA00023235"/>
    </source>
</evidence>
<dbReference type="GO" id="GO:0008881">
    <property type="term" value="F:glutamate racemase activity"/>
    <property type="evidence" value="ECO:0007669"/>
    <property type="project" value="UniProtKB-EC"/>
</dbReference>
<evidence type="ECO:0000256" key="6">
    <source>
        <dbReference type="NCBIfam" id="TIGR00067"/>
    </source>
</evidence>
<dbReference type="PROSITE" id="PS00924">
    <property type="entry name" value="ASP_GLU_RACEMASE_2"/>
    <property type="match status" value="1"/>
</dbReference>
<dbReference type="InterPro" id="IPR018187">
    <property type="entry name" value="Asp/Glu_racemase_AS_1"/>
</dbReference>
<name>A0ABW5BMP8_9PROT</name>
<comment type="similarity">
    <text evidence="5">Belongs to the aspartate/glutamate racemases family.</text>
</comment>
<comment type="catalytic activity">
    <reaction evidence="5">
        <text>L-glutamate = D-glutamate</text>
        <dbReference type="Rhea" id="RHEA:12813"/>
        <dbReference type="ChEBI" id="CHEBI:29985"/>
        <dbReference type="ChEBI" id="CHEBI:29986"/>
        <dbReference type="EC" id="5.1.1.3"/>
    </reaction>
</comment>
<dbReference type="InterPro" id="IPR004391">
    <property type="entry name" value="Glu_race"/>
</dbReference>
<feature type="binding site" evidence="5">
    <location>
        <begin position="22"/>
        <end position="23"/>
    </location>
    <ligand>
        <name>substrate</name>
    </ligand>
</feature>
<dbReference type="EC" id="5.1.1.3" evidence="5 6"/>
<keyword evidence="1 5" id="KW-0133">Cell shape</keyword>
<feature type="active site" description="Proton donor/acceptor" evidence="5">
    <location>
        <position position="215"/>
    </location>
</feature>
<gene>
    <name evidence="5 7" type="primary">murI</name>
    <name evidence="7" type="ORF">ACFSKO_10850</name>
</gene>
<feature type="binding site" evidence="5">
    <location>
        <begin position="54"/>
        <end position="55"/>
    </location>
    <ligand>
        <name>substrate</name>
    </ligand>
</feature>
<sequence length="324" mass="36178">MTAKQKSRLDEKEPNVPIGVFDSGSGGLTVLHALRAALPHQKFIYLGDHNRAPYGPKSGSEVYEFTRQGVDFLFDRGCKLVILACNTASAIALRKLQQEWLPNRAPDNRILGVLVPMVETITDRPWIKWEQHRQQNLRGTVGIFATEATVKSKTYLVEIGKRAPLLDVLQQACPELVPALESKKDTATIDTLVERYVSQLVDQSNKIPNWIMLGCTHYPLLKNAFEKAAQKIIGNIMGQSVPILCQPSICADSLKDYLSRHSHLIASDVQIPCQIPSQIPSGQQNILHFTSGCPDHVRETTKIFQSDGFISQEIEENWTKAILD</sequence>
<accession>A0ABW5BMP8</accession>
<feature type="binding site" evidence="5">
    <location>
        <begin position="86"/>
        <end position="87"/>
    </location>
    <ligand>
        <name>substrate</name>
    </ligand>
</feature>
<evidence type="ECO:0000256" key="5">
    <source>
        <dbReference type="HAMAP-Rule" id="MF_00258"/>
    </source>
</evidence>
<keyword evidence="8" id="KW-1185">Reference proteome</keyword>
<dbReference type="PROSITE" id="PS00923">
    <property type="entry name" value="ASP_GLU_RACEMASE_1"/>
    <property type="match status" value="1"/>
</dbReference>